<dbReference type="PROSITE" id="PS50035">
    <property type="entry name" value="PLD"/>
    <property type="match status" value="1"/>
</dbReference>
<sequence>MNSNGFRRMCVDEIRRADNVAVLEECTDFYSFVMEQARVATRICICCLALGCDEKTEELARILGRRLREGVELVILADKTRNEEDEGILAMFYRHGLRGSMRLVDAETSRWLPNLVNNALGVYHSKLYIFDETVLMTGANLYGIYYENRADRYYVIKSRELAEYYCKMVVGEGVWHDRGSYGGQSEGSMRETGETAMGKWNSISLENVQFQVSTFNQKNEKEVLLRLFETEYSEMAVSTAYLNMPGEYLDALRTKEFKLFVPAPENNTFNTFGFFNQVITQVYAYTSYYTANRLPKCELYEYTRPNYSFHKKGIWVFYEKSAISVVGSSNYNLRSNRLDEEQNFMMFTEDKRIIAMWREEIRKLEEDCKKRSVEEMRYRCKLWVMLIFILANFLF</sequence>
<dbReference type="Proteomes" id="UP000192639">
    <property type="component" value="Unassembled WGS sequence"/>
</dbReference>
<dbReference type="Gene3D" id="3.30.870.10">
    <property type="entry name" value="Endonuclease Chain A"/>
    <property type="match status" value="2"/>
</dbReference>
<dbReference type="OrthoDB" id="10250191at2759"/>
<evidence type="ECO:0000313" key="12">
    <source>
        <dbReference type="EMBL" id="ORD94589.1"/>
    </source>
</evidence>
<keyword evidence="4 10" id="KW-0808">Transferase</keyword>
<keyword evidence="8 10" id="KW-1208">Phospholipid metabolism</keyword>
<dbReference type="GO" id="GO:0032049">
    <property type="term" value="P:cardiolipin biosynthetic process"/>
    <property type="evidence" value="ECO:0007669"/>
    <property type="project" value="InterPro"/>
</dbReference>
<comment type="catalytic activity">
    <reaction evidence="9 10">
        <text>a CDP-1,2-diacyl-sn-glycerol + sn-glycerol 3-phosphate = a 1,2-diacyl-sn-glycero-3-phospho-(1'-sn-glycero-3'-phosphate) + CMP + H(+)</text>
        <dbReference type="Rhea" id="RHEA:12593"/>
        <dbReference type="ChEBI" id="CHEBI:15378"/>
        <dbReference type="ChEBI" id="CHEBI:57597"/>
        <dbReference type="ChEBI" id="CHEBI:58332"/>
        <dbReference type="ChEBI" id="CHEBI:60110"/>
        <dbReference type="ChEBI" id="CHEBI:60377"/>
        <dbReference type="EC" id="2.7.8.5"/>
    </reaction>
</comment>
<name>A0A1Y1S7Y3_9MICR</name>
<dbReference type="InterPro" id="IPR016270">
    <property type="entry name" value="PGS1"/>
</dbReference>
<dbReference type="InterPro" id="IPR001736">
    <property type="entry name" value="PLipase_D/transphosphatidylase"/>
</dbReference>
<dbReference type="GO" id="GO:0008444">
    <property type="term" value="F:CDP-diacylglycerol-glycerol-3-phosphate 3-phosphatidyltransferase activity"/>
    <property type="evidence" value="ECO:0007669"/>
    <property type="project" value="UniProtKB-EC"/>
</dbReference>
<evidence type="ECO:0000256" key="7">
    <source>
        <dbReference type="ARBA" id="ARBA00023209"/>
    </source>
</evidence>
<dbReference type="EMBL" id="LWDP01000015">
    <property type="protein sequence ID" value="ORD94589.1"/>
    <property type="molecule type" value="Genomic_DNA"/>
</dbReference>
<comment type="function">
    <text evidence="10">Functions in the biosynthesis of the anionic phospholipids phosphatidylglycerol and cardiolipin.</text>
</comment>
<dbReference type="SUPFAM" id="SSF56024">
    <property type="entry name" value="Phospholipase D/nuclease"/>
    <property type="match status" value="1"/>
</dbReference>
<keyword evidence="10" id="KW-0496">Mitochondrion</keyword>
<accession>A0A1Y1S7Y3</accession>
<dbReference type="PANTHER" id="PTHR12586:SF1">
    <property type="entry name" value="CDP-DIACYLGLYCEROL--GLYCEROL-3-PHOSPHATE 3-PHOSPHATIDYLTRANSFERASE, MITOCHONDRIAL"/>
    <property type="match status" value="1"/>
</dbReference>
<evidence type="ECO:0000256" key="5">
    <source>
        <dbReference type="ARBA" id="ARBA00022737"/>
    </source>
</evidence>
<organism evidence="12 13">
    <name type="scientific">Enterospora canceri</name>
    <dbReference type="NCBI Taxonomy" id="1081671"/>
    <lineage>
        <taxon>Eukaryota</taxon>
        <taxon>Fungi</taxon>
        <taxon>Fungi incertae sedis</taxon>
        <taxon>Microsporidia</taxon>
        <taxon>Enterocytozoonidae</taxon>
        <taxon>Enterospora</taxon>
    </lineage>
</organism>
<dbReference type="GO" id="GO:0005739">
    <property type="term" value="C:mitochondrion"/>
    <property type="evidence" value="ECO:0007669"/>
    <property type="project" value="UniProtKB-SubCell"/>
</dbReference>
<proteinExistence type="inferred from homology"/>
<evidence type="ECO:0000313" key="13">
    <source>
        <dbReference type="Proteomes" id="UP000192639"/>
    </source>
</evidence>
<evidence type="ECO:0000256" key="9">
    <source>
        <dbReference type="ARBA" id="ARBA00048586"/>
    </source>
</evidence>
<evidence type="ECO:0000256" key="2">
    <source>
        <dbReference type="ARBA" id="ARBA00010682"/>
    </source>
</evidence>
<evidence type="ECO:0000256" key="4">
    <source>
        <dbReference type="ARBA" id="ARBA00022679"/>
    </source>
</evidence>
<dbReference type="GO" id="GO:0005524">
    <property type="term" value="F:ATP binding"/>
    <property type="evidence" value="ECO:0007669"/>
    <property type="project" value="UniProtKB-KW"/>
</dbReference>
<dbReference type="AlphaFoldDB" id="A0A1Y1S7Y3"/>
<comment type="pathway">
    <text evidence="1 10">Phospholipid metabolism; phosphatidylglycerol biosynthesis; phosphatidylglycerol from CDP-diacylglycerol: step 1/2.</text>
</comment>
<dbReference type="VEuPathDB" id="MicrosporidiaDB:ECANGB1_459"/>
<gene>
    <name evidence="12" type="primary">PGPS1</name>
    <name evidence="12" type="ORF">ECANGB1_459</name>
</gene>
<comment type="subcellular location">
    <subcellularLocation>
        <location evidence="10">Mitochondrion</location>
    </subcellularLocation>
</comment>
<evidence type="ECO:0000256" key="3">
    <source>
        <dbReference type="ARBA" id="ARBA00022516"/>
    </source>
</evidence>
<dbReference type="EC" id="2.7.8.5" evidence="10"/>
<keyword evidence="10" id="KW-0547">Nucleotide-binding</keyword>
<reference evidence="12 13" key="1">
    <citation type="journal article" date="2017" name="Environ. Microbiol.">
        <title>Decay of the glycolytic pathway and adaptation to intranuclear parasitism within Enterocytozoonidae microsporidia.</title>
        <authorList>
            <person name="Wiredu Boakye D."/>
            <person name="Jaroenlak P."/>
            <person name="Prachumwat A."/>
            <person name="Williams T.A."/>
            <person name="Bateman K.S."/>
            <person name="Itsathitphaisarn O."/>
            <person name="Sritunyalucksana K."/>
            <person name="Paszkiewicz K.H."/>
            <person name="Moore K.A."/>
            <person name="Stentiford G.D."/>
            <person name="Williams B.A."/>
        </authorList>
    </citation>
    <scope>NUCLEOTIDE SEQUENCE [LARGE SCALE GENOMIC DNA]</scope>
    <source>
        <strain evidence="12 13">GB1</strain>
    </source>
</reference>
<keyword evidence="10" id="KW-0067">ATP-binding</keyword>
<evidence type="ECO:0000256" key="10">
    <source>
        <dbReference type="RuleBase" id="RU365024"/>
    </source>
</evidence>
<comment type="caution">
    <text evidence="12">The sequence shown here is derived from an EMBL/GenBank/DDBJ whole genome shotgun (WGS) entry which is preliminary data.</text>
</comment>
<keyword evidence="3 10" id="KW-0444">Lipid biosynthesis</keyword>
<comment type="similarity">
    <text evidence="2 10">Belongs to the CDP-alcohol phosphatidyltransferase class-II family.</text>
</comment>
<keyword evidence="7 10" id="KW-0594">Phospholipid biosynthesis</keyword>
<protein>
    <recommendedName>
        <fullName evidence="10">CDP-diacylglycerol--glycerol-3-phosphate 3-phosphatidyltransferase</fullName>
        <ecNumber evidence="10">2.7.8.5</ecNumber>
    </recommendedName>
</protein>
<evidence type="ECO:0000256" key="6">
    <source>
        <dbReference type="ARBA" id="ARBA00023098"/>
    </source>
</evidence>
<keyword evidence="6 10" id="KW-0443">Lipid metabolism</keyword>
<evidence type="ECO:0000259" key="11">
    <source>
        <dbReference type="PROSITE" id="PS50035"/>
    </source>
</evidence>
<dbReference type="UniPathway" id="UPA00084">
    <property type="reaction ID" value="UER00503"/>
</dbReference>
<dbReference type="SMART" id="SM00155">
    <property type="entry name" value="PLDc"/>
    <property type="match status" value="2"/>
</dbReference>
<keyword evidence="5" id="KW-0677">Repeat</keyword>
<evidence type="ECO:0000256" key="1">
    <source>
        <dbReference type="ARBA" id="ARBA00005042"/>
    </source>
</evidence>
<dbReference type="PANTHER" id="PTHR12586">
    <property type="entry name" value="CDP-DIACYLGLYCEROL--SERINE O-PHOSPHATIDYLTRANSFERASE"/>
    <property type="match status" value="1"/>
</dbReference>
<dbReference type="PIRSF" id="PIRSF000850">
    <property type="entry name" value="Phospholipase_D_PSS"/>
    <property type="match status" value="1"/>
</dbReference>
<feature type="domain" description="PLD phosphodiesterase" evidence="11">
    <location>
        <begin position="119"/>
        <end position="145"/>
    </location>
</feature>
<keyword evidence="13" id="KW-1185">Reference proteome</keyword>
<evidence type="ECO:0000256" key="8">
    <source>
        <dbReference type="ARBA" id="ARBA00023264"/>
    </source>
</evidence>